<dbReference type="eggNOG" id="COG0526">
    <property type="taxonomic scope" value="Bacteria"/>
</dbReference>
<dbReference type="HOGENOM" id="CLU_2046219_0_0_10"/>
<dbReference type="EMBL" id="HG315671">
    <property type="protein sequence ID" value="CDF79509.1"/>
    <property type="molecule type" value="Genomic_DNA"/>
</dbReference>
<protein>
    <submittedName>
        <fullName evidence="1">Thioredoxin domain protein</fullName>
    </submittedName>
</protein>
<sequence length="120" mass="13990">MITEWKEAKELAEKENKQILIILTGSEWCAPCKKMDKKVIENPEFKKYAEENLIVFLIDLPGGGLVINSKVYQDYEKFKNKYESIALPSLILTENDGTKIRTLKGKMFRLENVMKQLEFE</sequence>
<dbReference type="InterPro" id="IPR036249">
    <property type="entry name" value="Thioredoxin-like_sf"/>
</dbReference>
<dbReference type="AlphaFoldDB" id="T2KNE1"/>
<evidence type="ECO:0000313" key="1">
    <source>
        <dbReference type="EMBL" id="CDF79509.1"/>
    </source>
</evidence>
<gene>
    <name evidence="1" type="ORF">BN863_17970</name>
</gene>
<reference evidence="1 2" key="1">
    <citation type="journal article" date="2013" name="Appl. Environ. Microbiol.">
        <title>The genome of the alga-associated marine flavobacterium Formosa agariphila KMM 3901T reveals a broad potential for degradation of algal polysaccharides.</title>
        <authorList>
            <person name="Mann A.J."/>
            <person name="Hahnke R.L."/>
            <person name="Huang S."/>
            <person name="Werner J."/>
            <person name="Xing P."/>
            <person name="Barbeyron T."/>
            <person name="Huettel B."/>
            <person name="Stueber K."/>
            <person name="Reinhardt R."/>
            <person name="Harder J."/>
            <person name="Gloeckner F.O."/>
            <person name="Amann R.I."/>
            <person name="Teeling H."/>
        </authorList>
    </citation>
    <scope>NUCLEOTIDE SEQUENCE [LARGE SCALE GENOMIC DNA]</scope>
    <source>
        <strain evidence="2">DSM 15362 / KCTC 12365 / LMG 23005 / KMM 3901</strain>
    </source>
</reference>
<dbReference type="PATRIC" id="fig|1347342.6.peg.1801"/>
<dbReference type="Proteomes" id="UP000016160">
    <property type="component" value="Chromosome"/>
</dbReference>
<dbReference type="Pfam" id="PF13899">
    <property type="entry name" value="Thioredoxin_7"/>
    <property type="match status" value="1"/>
</dbReference>
<dbReference type="SUPFAM" id="SSF52833">
    <property type="entry name" value="Thioredoxin-like"/>
    <property type="match status" value="1"/>
</dbReference>
<evidence type="ECO:0000313" key="2">
    <source>
        <dbReference type="Proteomes" id="UP000016160"/>
    </source>
</evidence>
<dbReference type="Gene3D" id="3.40.30.10">
    <property type="entry name" value="Glutaredoxin"/>
    <property type="match status" value="1"/>
</dbReference>
<organism evidence="1 2">
    <name type="scientific">Formosa agariphila (strain DSM 15362 / KCTC 12365 / LMG 23005 / KMM 3901 / M-2Alg 35-1)</name>
    <dbReference type="NCBI Taxonomy" id="1347342"/>
    <lineage>
        <taxon>Bacteria</taxon>
        <taxon>Pseudomonadati</taxon>
        <taxon>Bacteroidota</taxon>
        <taxon>Flavobacteriia</taxon>
        <taxon>Flavobacteriales</taxon>
        <taxon>Flavobacteriaceae</taxon>
        <taxon>Formosa</taxon>
    </lineage>
</organism>
<accession>T2KNE1</accession>
<keyword evidence="2" id="KW-1185">Reference proteome</keyword>
<dbReference type="STRING" id="1347342.BN863_17970"/>
<name>T2KNE1_FORAG</name>
<proteinExistence type="predicted"/>